<sequence>MLESSMSEPIDARQAGNVLRADGRRHSEGLEENARSDGSVSESSDSGSGTVVGVVCGIAVAAVGAIAGYFTYQKKKLCFRSQRGDPEIAKEENGTQSDPQVLSTLLDSSSS</sequence>
<dbReference type="Proteomes" id="UP000316079">
    <property type="component" value="Unassembled WGS sequence"/>
</dbReference>
<comment type="subcellular location">
    <subcellularLocation>
        <location evidence="1">Membrane</location>
        <topology evidence="1">Single-pass type I membrane protein</topology>
    </subcellularLocation>
</comment>
<evidence type="ECO:0008006" key="11">
    <source>
        <dbReference type="Google" id="ProtNLM"/>
    </source>
</evidence>
<keyword evidence="5 8" id="KW-1133">Transmembrane helix</keyword>
<dbReference type="OrthoDB" id="8963727at2759"/>
<protein>
    <recommendedName>
        <fullName evidence="11">CD99 antigen</fullName>
    </recommendedName>
</protein>
<dbReference type="Pfam" id="PF12301">
    <property type="entry name" value="CD99L2"/>
    <property type="match status" value="1"/>
</dbReference>
<feature type="compositionally biased region" description="Basic and acidic residues" evidence="7">
    <location>
        <begin position="21"/>
        <end position="35"/>
    </location>
</feature>
<evidence type="ECO:0000313" key="10">
    <source>
        <dbReference type="Proteomes" id="UP000316079"/>
    </source>
</evidence>
<dbReference type="GO" id="GO:0072683">
    <property type="term" value="P:T cell extravasation"/>
    <property type="evidence" value="ECO:0007669"/>
    <property type="project" value="TreeGrafter"/>
</dbReference>
<name>A0A553RJJ5_9TELE</name>
<organism evidence="9 10">
    <name type="scientific">Danionella cerebrum</name>
    <dbReference type="NCBI Taxonomy" id="2873325"/>
    <lineage>
        <taxon>Eukaryota</taxon>
        <taxon>Metazoa</taxon>
        <taxon>Chordata</taxon>
        <taxon>Craniata</taxon>
        <taxon>Vertebrata</taxon>
        <taxon>Euteleostomi</taxon>
        <taxon>Actinopterygii</taxon>
        <taxon>Neopterygii</taxon>
        <taxon>Teleostei</taxon>
        <taxon>Ostariophysi</taxon>
        <taxon>Cypriniformes</taxon>
        <taxon>Danionidae</taxon>
        <taxon>Danioninae</taxon>
        <taxon>Danionella</taxon>
    </lineage>
</organism>
<evidence type="ECO:0000256" key="5">
    <source>
        <dbReference type="ARBA" id="ARBA00022989"/>
    </source>
</evidence>
<evidence type="ECO:0000313" key="9">
    <source>
        <dbReference type="EMBL" id="TRZ02347.1"/>
    </source>
</evidence>
<dbReference type="InterPro" id="IPR022078">
    <property type="entry name" value="CD99L2"/>
</dbReference>
<gene>
    <name evidence="9" type="ORF">DNTS_019000</name>
</gene>
<feature type="compositionally biased region" description="Low complexity" evidence="7">
    <location>
        <begin position="36"/>
        <end position="48"/>
    </location>
</feature>
<dbReference type="GO" id="GO:0005886">
    <property type="term" value="C:plasma membrane"/>
    <property type="evidence" value="ECO:0007669"/>
    <property type="project" value="TreeGrafter"/>
</dbReference>
<comment type="similarity">
    <text evidence="2">Belongs to the CD99 family.</text>
</comment>
<evidence type="ECO:0000256" key="2">
    <source>
        <dbReference type="ARBA" id="ARBA00008763"/>
    </source>
</evidence>
<dbReference type="STRING" id="623744.A0A553RJJ5"/>
<feature type="region of interest" description="Disordered" evidence="7">
    <location>
        <begin position="88"/>
        <end position="111"/>
    </location>
</feature>
<feature type="transmembrane region" description="Helical" evidence="8">
    <location>
        <begin position="51"/>
        <end position="72"/>
    </location>
</feature>
<dbReference type="AlphaFoldDB" id="A0A553RJJ5"/>
<dbReference type="EMBL" id="SRMA01023984">
    <property type="protein sequence ID" value="TRZ02347.1"/>
    <property type="molecule type" value="Genomic_DNA"/>
</dbReference>
<proteinExistence type="inferred from homology"/>
<feature type="region of interest" description="Disordered" evidence="7">
    <location>
        <begin position="1"/>
        <end position="48"/>
    </location>
</feature>
<reference evidence="9 10" key="1">
    <citation type="journal article" date="2019" name="Sci. Data">
        <title>Hybrid genome assembly and annotation of Danionella translucida.</title>
        <authorList>
            <person name="Kadobianskyi M."/>
            <person name="Schulze L."/>
            <person name="Schuelke M."/>
            <person name="Judkewitz B."/>
        </authorList>
    </citation>
    <scope>NUCLEOTIDE SEQUENCE [LARGE SCALE GENOMIC DNA]</scope>
    <source>
        <strain evidence="9 10">Bolton</strain>
    </source>
</reference>
<dbReference type="PANTHER" id="PTHR15076:SF15">
    <property type="entry name" value="CD99 ANTIGEN"/>
    <property type="match status" value="1"/>
</dbReference>
<dbReference type="GO" id="GO:0034109">
    <property type="term" value="P:homotypic cell-cell adhesion"/>
    <property type="evidence" value="ECO:0007669"/>
    <property type="project" value="TreeGrafter"/>
</dbReference>
<evidence type="ECO:0000256" key="6">
    <source>
        <dbReference type="ARBA" id="ARBA00023136"/>
    </source>
</evidence>
<accession>A0A553RJJ5</accession>
<comment type="caution">
    <text evidence="9">The sequence shown here is derived from an EMBL/GenBank/DDBJ whole genome shotgun (WGS) entry which is preliminary data.</text>
</comment>
<keyword evidence="3 8" id="KW-0812">Transmembrane</keyword>
<keyword evidence="6 8" id="KW-0472">Membrane</keyword>
<evidence type="ECO:0000256" key="1">
    <source>
        <dbReference type="ARBA" id="ARBA00004479"/>
    </source>
</evidence>
<dbReference type="PANTHER" id="PTHR15076">
    <property type="entry name" value="CD99/MIC2 PROTEIN RELATED"/>
    <property type="match status" value="1"/>
</dbReference>
<keyword evidence="10" id="KW-1185">Reference proteome</keyword>
<evidence type="ECO:0000256" key="4">
    <source>
        <dbReference type="ARBA" id="ARBA00022729"/>
    </source>
</evidence>
<dbReference type="GO" id="GO:2000391">
    <property type="term" value="P:positive regulation of neutrophil extravasation"/>
    <property type="evidence" value="ECO:0007669"/>
    <property type="project" value="TreeGrafter"/>
</dbReference>
<feature type="compositionally biased region" description="Polar residues" evidence="7">
    <location>
        <begin position="94"/>
        <end position="111"/>
    </location>
</feature>
<evidence type="ECO:0000256" key="3">
    <source>
        <dbReference type="ARBA" id="ARBA00022692"/>
    </source>
</evidence>
<keyword evidence="4" id="KW-0732">Signal</keyword>
<evidence type="ECO:0000256" key="8">
    <source>
        <dbReference type="SAM" id="Phobius"/>
    </source>
</evidence>
<evidence type="ECO:0000256" key="7">
    <source>
        <dbReference type="SAM" id="MobiDB-lite"/>
    </source>
</evidence>